<organism evidence="2 3">
    <name type="scientific">Laccaria amethystina LaAM-08-1</name>
    <dbReference type="NCBI Taxonomy" id="1095629"/>
    <lineage>
        <taxon>Eukaryota</taxon>
        <taxon>Fungi</taxon>
        <taxon>Dikarya</taxon>
        <taxon>Basidiomycota</taxon>
        <taxon>Agaricomycotina</taxon>
        <taxon>Agaricomycetes</taxon>
        <taxon>Agaricomycetidae</taxon>
        <taxon>Agaricales</taxon>
        <taxon>Agaricineae</taxon>
        <taxon>Hydnangiaceae</taxon>
        <taxon>Laccaria</taxon>
    </lineage>
</organism>
<reference evidence="2 3" key="1">
    <citation type="submission" date="2014-04" db="EMBL/GenBank/DDBJ databases">
        <authorList>
            <consortium name="DOE Joint Genome Institute"/>
            <person name="Kuo A."/>
            <person name="Kohler A."/>
            <person name="Nagy L.G."/>
            <person name="Floudas D."/>
            <person name="Copeland A."/>
            <person name="Barry K.W."/>
            <person name="Cichocki N."/>
            <person name="Veneault-Fourrey C."/>
            <person name="LaButti K."/>
            <person name="Lindquist E.A."/>
            <person name="Lipzen A."/>
            <person name="Lundell T."/>
            <person name="Morin E."/>
            <person name="Murat C."/>
            <person name="Sun H."/>
            <person name="Tunlid A."/>
            <person name="Henrissat B."/>
            <person name="Grigoriev I.V."/>
            <person name="Hibbett D.S."/>
            <person name="Martin F."/>
            <person name="Nordberg H.P."/>
            <person name="Cantor M.N."/>
            <person name="Hua S.X."/>
        </authorList>
    </citation>
    <scope>NUCLEOTIDE SEQUENCE [LARGE SCALE GENOMIC DNA]</scope>
    <source>
        <strain evidence="2 3">LaAM-08-1</strain>
    </source>
</reference>
<dbReference type="EMBL" id="KN838803">
    <property type="protein sequence ID" value="KIJ94245.1"/>
    <property type="molecule type" value="Genomic_DNA"/>
</dbReference>
<dbReference type="HOGENOM" id="CLU_2671441_0_0_1"/>
<evidence type="ECO:0000313" key="3">
    <source>
        <dbReference type="Proteomes" id="UP000054477"/>
    </source>
</evidence>
<accession>A0A0C9WRU9</accession>
<feature type="chain" id="PRO_5002205527" evidence="1">
    <location>
        <begin position="20"/>
        <end position="75"/>
    </location>
</feature>
<evidence type="ECO:0000313" key="2">
    <source>
        <dbReference type="EMBL" id="KIJ94245.1"/>
    </source>
</evidence>
<keyword evidence="1" id="KW-0732">Signal</keyword>
<dbReference type="Proteomes" id="UP000054477">
    <property type="component" value="Unassembled WGS sequence"/>
</dbReference>
<keyword evidence="3" id="KW-1185">Reference proteome</keyword>
<dbReference type="AlphaFoldDB" id="A0A0C9WRU9"/>
<reference evidence="3" key="2">
    <citation type="submission" date="2015-01" db="EMBL/GenBank/DDBJ databases">
        <title>Evolutionary Origins and Diversification of the Mycorrhizal Mutualists.</title>
        <authorList>
            <consortium name="DOE Joint Genome Institute"/>
            <consortium name="Mycorrhizal Genomics Consortium"/>
            <person name="Kohler A."/>
            <person name="Kuo A."/>
            <person name="Nagy L.G."/>
            <person name="Floudas D."/>
            <person name="Copeland A."/>
            <person name="Barry K.W."/>
            <person name="Cichocki N."/>
            <person name="Veneault-Fourrey C."/>
            <person name="LaButti K."/>
            <person name="Lindquist E.A."/>
            <person name="Lipzen A."/>
            <person name="Lundell T."/>
            <person name="Morin E."/>
            <person name="Murat C."/>
            <person name="Riley R."/>
            <person name="Ohm R."/>
            <person name="Sun H."/>
            <person name="Tunlid A."/>
            <person name="Henrissat B."/>
            <person name="Grigoriev I.V."/>
            <person name="Hibbett D.S."/>
            <person name="Martin F."/>
        </authorList>
    </citation>
    <scope>NUCLEOTIDE SEQUENCE [LARGE SCALE GENOMIC DNA]</scope>
    <source>
        <strain evidence="3">LaAM-08-1</strain>
    </source>
</reference>
<protein>
    <submittedName>
        <fullName evidence="2">Uncharacterized protein</fullName>
    </submittedName>
</protein>
<proteinExistence type="predicted"/>
<sequence>MKTWVKISINFTLAAMHLAYLINSNFHESMPDLPTLTPGTFEQLKDVQNFSSAEINILANLVDLKDMLPESKPTP</sequence>
<evidence type="ECO:0000256" key="1">
    <source>
        <dbReference type="SAM" id="SignalP"/>
    </source>
</evidence>
<gene>
    <name evidence="2" type="ORF">K443DRAFT_12283</name>
</gene>
<feature type="signal peptide" evidence="1">
    <location>
        <begin position="1"/>
        <end position="19"/>
    </location>
</feature>
<name>A0A0C9WRU9_9AGAR</name>